<evidence type="ECO:0000256" key="3">
    <source>
        <dbReference type="HAMAP-Rule" id="MF_00272"/>
    </source>
</evidence>
<evidence type="ECO:0000313" key="7">
    <source>
        <dbReference type="EMBL" id="HDQ99276.1"/>
    </source>
</evidence>
<dbReference type="InterPro" id="IPR000089">
    <property type="entry name" value="Biotin_lipoyl"/>
</dbReference>
<dbReference type="GO" id="GO:0019464">
    <property type="term" value="P:glycine decarboxylation via glycine cleavage system"/>
    <property type="evidence" value="ECO:0007669"/>
    <property type="project" value="UniProtKB-UniRule"/>
</dbReference>
<dbReference type="GO" id="GO:0005829">
    <property type="term" value="C:cytosol"/>
    <property type="evidence" value="ECO:0007669"/>
    <property type="project" value="TreeGrafter"/>
</dbReference>
<dbReference type="PANTHER" id="PTHR11715:SF3">
    <property type="entry name" value="GLYCINE CLEAVAGE SYSTEM H PROTEIN-RELATED"/>
    <property type="match status" value="1"/>
</dbReference>
<evidence type="ECO:0000256" key="4">
    <source>
        <dbReference type="PIRSR" id="PIRSR617453-50"/>
    </source>
</evidence>
<comment type="cofactor">
    <cofactor evidence="3">
        <name>(R)-lipoate</name>
        <dbReference type="ChEBI" id="CHEBI:83088"/>
    </cofactor>
    <text evidence="3">Binds 1 lipoyl cofactor covalently.</text>
</comment>
<comment type="subunit">
    <text evidence="3">The glycine cleavage system is composed of four proteins: P, T, L and H.</text>
</comment>
<evidence type="ECO:0000256" key="5">
    <source>
        <dbReference type="SAM" id="MobiDB-lite"/>
    </source>
</evidence>
<comment type="similarity">
    <text evidence="1 3">Belongs to the GcvH family.</text>
</comment>
<sequence>MSPAGTPRPTVRSKWTFAAADCRQRWSGRLSTSRVRGSESHRPGGHQVPNIPADLKYTKTHEWVRVEGDVATSGITDFAQQELSDIVYVEVTTLNATVKCEDPIGTIEAVKAVTDYYAAVSGEVIEANESLKDEAQKCNQDPYGKGWIVKIRLSDPSELDGLLDAAAYTDLVARSEHH</sequence>
<dbReference type="SUPFAM" id="SSF51230">
    <property type="entry name" value="Single hybrid motif"/>
    <property type="match status" value="1"/>
</dbReference>
<organism evidence="7">
    <name type="scientific">candidate division WOR-3 bacterium</name>
    <dbReference type="NCBI Taxonomy" id="2052148"/>
    <lineage>
        <taxon>Bacteria</taxon>
        <taxon>Bacteria division WOR-3</taxon>
    </lineage>
</organism>
<dbReference type="GO" id="GO:0005960">
    <property type="term" value="C:glycine cleavage complex"/>
    <property type="evidence" value="ECO:0007669"/>
    <property type="project" value="InterPro"/>
</dbReference>
<dbReference type="PROSITE" id="PS50968">
    <property type="entry name" value="BIOTINYL_LIPOYL"/>
    <property type="match status" value="1"/>
</dbReference>
<gene>
    <name evidence="3 7" type="primary">gcvH</name>
    <name evidence="7" type="ORF">ENN51_03190</name>
</gene>
<dbReference type="HAMAP" id="MF_00272">
    <property type="entry name" value="GcvH"/>
    <property type="match status" value="1"/>
</dbReference>
<evidence type="ECO:0000259" key="6">
    <source>
        <dbReference type="PROSITE" id="PS50968"/>
    </source>
</evidence>
<feature type="region of interest" description="Disordered" evidence="5">
    <location>
        <begin position="28"/>
        <end position="51"/>
    </location>
</feature>
<dbReference type="InterPro" id="IPR033753">
    <property type="entry name" value="GCV_H/Fam206"/>
</dbReference>
<feature type="modified residue" description="N6-lipoyllysine" evidence="3 4">
    <location>
        <position position="111"/>
    </location>
</feature>
<dbReference type="NCBIfam" id="NF002270">
    <property type="entry name" value="PRK01202.1"/>
    <property type="match status" value="1"/>
</dbReference>
<dbReference type="CDD" id="cd06848">
    <property type="entry name" value="GCS_H"/>
    <property type="match status" value="1"/>
</dbReference>
<dbReference type="NCBIfam" id="TIGR00527">
    <property type="entry name" value="gcvH"/>
    <property type="match status" value="1"/>
</dbReference>
<dbReference type="InterPro" id="IPR017453">
    <property type="entry name" value="GCV_H_sub"/>
</dbReference>
<comment type="caution">
    <text evidence="7">The sequence shown here is derived from an EMBL/GenBank/DDBJ whole genome shotgun (WGS) entry which is preliminary data.</text>
</comment>
<dbReference type="PANTHER" id="PTHR11715">
    <property type="entry name" value="GLYCINE CLEAVAGE SYSTEM H PROTEIN"/>
    <property type="match status" value="1"/>
</dbReference>
<feature type="domain" description="Lipoyl-binding" evidence="6">
    <location>
        <begin position="70"/>
        <end position="152"/>
    </location>
</feature>
<dbReference type="AlphaFoldDB" id="A0A7V0XF30"/>
<dbReference type="Gene3D" id="2.40.50.100">
    <property type="match status" value="1"/>
</dbReference>
<name>A0A7V0XF30_UNCW3</name>
<dbReference type="GO" id="GO:0009249">
    <property type="term" value="P:protein lipoylation"/>
    <property type="evidence" value="ECO:0007669"/>
    <property type="project" value="TreeGrafter"/>
</dbReference>
<evidence type="ECO:0000256" key="1">
    <source>
        <dbReference type="ARBA" id="ARBA00009249"/>
    </source>
</evidence>
<dbReference type="Proteomes" id="UP000885672">
    <property type="component" value="Unassembled WGS sequence"/>
</dbReference>
<keyword evidence="2 3" id="KW-0450">Lipoyl</keyword>
<dbReference type="EMBL" id="DSBX01000126">
    <property type="protein sequence ID" value="HDQ99276.1"/>
    <property type="molecule type" value="Genomic_DNA"/>
</dbReference>
<proteinExistence type="inferred from homology"/>
<protein>
    <recommendedName>
        <fullName evidence="3">Glycine cleavage system H protein</fullName>
    </recommendedName>
</protein>
<reference evidence="7" key="1">
    <citation type="journal article" date="2020" name="mSystems">
        <title>Genome- and Community-Level Interaction Insights into Carbon Utilization and Element Cycling Functions of Hydrothermarchaeota in Hydrothermal Sediment.</title>
        <authorList>
            <person name="Zhou Z."/>
            <person name="Liu Y."/>
            <person name="Xu W."/>
            <person name="Pan J."/>
            <person name="Luo Z.H."/>
            <person name="Li M."/>
        </authorList>
    </citation>
    <scope>NUCLEOTIDE SEQUENCE [LARGE SCALE GENOMIC DNA]</scope>
    <source>
        <strain evidence="7">SpSt-1182</strain>
    </source>
</reference>
<evidence type="ECO:0000256" key="2">
    <source>
        <dbReference type="ARBA" id="ARBA00022823"/>
    </source>
</evidence>
<accession>A0A7V0XF30</accession>
<comment type="function">
    <text evidence="3">The glycine cleavage system catalyzes the degradation of glycine. The H protein shuttles the methylamine group of glycine from the P protein to the T protein.</text>
</comment>
<dbReference type="InterPro" id="IPR002930">
    <property type="entry name" value="GCV_H"/>
</dbReference>
<dbReference type="InterPro" id="IPR011053">
    <property type="entry name" value="Single_hybrid_motif"/>
</dbReference>
<dbReference type="Pfam" id="PF01597">
    <property type="entry name" value="GCV_H"/>
    <property type="match status" value="1"/>
</dbReference>